<proteinExistence type="inferred from homology"/>
<evidence type="ECO:0000256" key="11">
    <source>
        <dbReference type="ARBA" id="ARBA00023154"/>
    </source>
</evidence>
<evidence type="ECO:0000256" key="2">
    <source>
        <dbReference type="ARBA" id="ARBA00005097"/>
    </source>
</evidence>
<dbReference type="PANTHER" id="PTHR46278">
    <property type="entry name" value="DEHYDROGENASE, PUTATIVE-RELATED"/>
    <property type="match status" value="1"/>
</dbReference>
<comment type="function">
    <text evidence="14">Catalyzes the NADPH-dependent formation of L-aspartate-semialdehyde (L-ASA) by the reductive dephosphorylation of L-aspartyl-4-phosphate.</text>
</comment>
<feature type="binding site" evidence="14">
    <location>
        <begin position="157"/>
        <end position="158"/>
    </location>
    <ligand>
        <name>NADP(+)</name>
        <dbReference type="ChEBI" id="CHEBI:58349"/>
    </ligand>
</feature>
<dbReference type="GO" id="GO:0071266">
    <property type="term" value="P:'de novo' L-methionine biosynthetic process"/>
    <property type="evidence" value="ECO:0007669"/>
    <property type="project" value="UniProtKB-UniRule"/>
</dbReference>
<dbReference type="GO" id="GO:0051287">
    <property type="term" value="F:NAD binding"/>
    <property type="evidence" value="ECO:0007669"/>
    <property type="project" value="InterPro"/>
</dbReference>
<keyword evidence="6 14" id="KW-0028">Amino-acid biosynthesis</keyword>
<dbReference type="InterPro" id="IPR005986">
    <property type="entry name" value="Asp_semialdehyde_DH_beta"/>
</dbReference>
<feature type="binding site" evidence="14">
    <location>
        <begin position="11"/>
        <end position="14"/>
    </location>
    <ligand>
        <name>NADP(+)</name>
        <dbReference type="ChEBI" id="CHEBI:58349"/>
    </ligand>
</feature>
<dbReference type="GO" id="GO:0004073">
    <property type="term" value="F:aspartate-semialdehyde dehydrogenase activity"/>
    <property type="evidence" value="ECO:0007669"/>
    <property type="project" value="UniProtKB-UniRule"/>
</dbReference>
<dbReference type="Gene3D" id="3.40.50.720">
    <property type="entry name" value="NAD(P)-binding Rossmann-like Domain"/>
    <property type="match status" value="1"/>
</dbReference>
<comment type="subunit">
    <text evidence="4 14">Homodimer.</text>
</comment>
<dbReference type="GO" id="GO:0050661">
    <property type="term" value="F:NADP binding"/>
    <property type="evidence" value="ECO:0007669"/>
    <property type="project" value="UniProtKB-UniRule"/>
</dbReference>
<dbReference type="Pfam" id="PF02774">
    <property type="entry name" value="Semialdhyde_dhC"/>
    <property type="match status" value="1"/>
</dbReference>
<evidence type="ECO:0000256" key="3">
    <source>
        <dbReference type="ARBA" id="ARBA00010584"/>
    </source>
</evidence>
<dbReference type="GO" id="GO:0009089">
    <property type="term" value="P:lysine biosynthetic process via diaminopimelate"/>
    <property type="evidence" value="ECO:0007669"/>
    <property type="project" value="UniProtKB-UniRule"/>
</dbReference>
<evidence type="ECO:0000256" key="7">
    <source>
        <dbReference type="ARBA" id="ARBA00022697"/>
    </source>
</evidence>
<evidence type="ECO:0000313" key="18">
    <source>
        <dbReference type="Proteomes" id="UP000001059"/>
    </source>
</evidence>
<keyword evidence="9 14" id="KW-0220">Diaminopimelate biosynthesis</keyword>
<organism evidence="17 18">
    <name type="scientific">Methanohalophilus mahii (strain ATCC 35705 / DSM 5219 / SLP)</name>
    <dbReference type="NCBI Taxonomy" id="547558"/>
    <lineage>
        <taxon>Archaea</taxon>
        <taxon>Methanobacteriati</taxon>
        <taxon>Methanobacteriota</taxon>
        <taxon>Stenosarchaea group</taxon>
        <taxon>Methanomicrobia</taxon>
        <taxon>Methanosarcinales</taxon>
        <taxon>Methanosarcinaceae</taxon>
        <taxon>Methanohalophilus</taxon>
    </lineage>
</organism>
<reference evidence="17 18" key="1">
    <citation type="submission" date="2010-03" db="EMBL/GenBank/DDBJ databases">
        <title>The complete genome of Methanohalophilus mahii DSM 5219.</title>
        <authorList>
            <consortium name="US DOE Joint Genome Institute (JGI-PGF)"/>
            <person name="Lucas S."/>
            <person name="Copeland A."/>
            <person name="Lapidus A."/>
            <person name="Glavina del Rio T."/>
            <person name="Dalin E."/>
            <person name="Tice H."/>
            <person name="Bruce D."/>
            <person name="Goodwin L."/>
            <person name="Pitluck S."/>
            <person name="Kyrpides N."/>
            <person name="Mavromatis K."/>
            <person name="Ivanova N."/>
            <person name="Lykidis A."/>
            <person name="Saunders E."/>
            <person name="Brettin T."/>
            <person name="Detter J.C."/>
            <person name="Han C."/>
            <person name="Land M."/>
            <person name="Hauser L."/>
            <person name="Markowitz V."/>
            <person name="Cheng J.-F."/>
            <person name="Hugenholtz P."/>
            <person name="Woyke T."/>
            <person name="Wu D."/>
            <person name="Spring S."/>
            <person name="Schneider S."/>
            <person name="Schroeder M."/>
            <person name="Klenk H.-P."/>
            <person name="Eisen J.A."/>
        </authorList>
    </citation>
    <scope>NUCLEOTIDE SEQUENCE [LARGE SCALE GENOMIC DNA]</scope>
    <source>
        <strain evidence="18">ATCC 35705 / DSM 5219 / SLP</strain>
    </source>
</reference>
<feature type="binding site" evidence="14">
    <location>
        <position position="99"/>
    </location>
    <ligand>
        <name>phosphate</name>
        <dbReference type="ChEBI" id="CHEBI:43474"/>
    </ligand>
</feature>
<dbReference type="EC" id="1.2.1.11" evidence="5 14"/>
<evidence type="ECO:0000256" key="13">
    <source>
        <dbReference type="ARBA" id="ARBA00047891"/>
    </source>
</evidence>
<accession>D5EBX7</accession>
<feature type="binding site" evidence="14">
    <location>
        <begin position="39"/>
        <end position="40"/>
    </location>
    <ligand>
        <name>NADP(+)</name>
        <dbReference type="ChEBI" id="CHEBI:58349"/>
    </ligand>
</feature>
<dbReference type="Pfam" id="PF01118">
    <property type="entry name" value="Semialdhyde_dh"/>
    <property type="match status" value="1"/>
</dbReference>
<dbReference type="GO" id="GO:0009097">
    <property type="term" value="P:isoleucine biosynthetic process"/>
    <property type="evidence" value="ECO:0007669"/>
    <property type="project" value="UniProtKB-UniRule"/>
</dbReference>
<dbReference type="NCBIfam" id="NF011456">
    <property type="entry name" value="PRK14874.1"/>
    <property type="match status" value="1"/>
</dbReference>
<feature type="binding site" evidence="14">
    <location>
        <position position="233"/>
    </location>
    <ligand>
        <name>substrate</name>
    </ligand>
</feature>
<sequence length="333" mass="36718">MSYKIGIMGATGAVGREIIEVLSNRDFPVEELRLYASQRSAGKVMETPFGEITIENADMVDYSELDIAFFAISGSWSKANARKATDAGCYVIDNSSAYRYDDNVPLVVPEINAHAIGDSKLIANPNCTTAIAAIPLYALHKEYGLKKVIISTYQATSGAGAAGMNELINETRNYLEGKEVKNEAFVHPIVFNTIPHIDSFQENDYTREEMKVVWETHKIFEEPDIPISCTCVRIPTLRVHGESIVIETEKPISPASARKLLASVEGVELKDDIENNVYPMPLTATQKCDVEVGRIRQNIVFGDHGLEFFICGDQILKGAALNAVQIAEKLELN</sequence>
<keyword evidence="8 14" id="KW-0521">NADP</keyword>
<dbReference type="PIRSF" id="PIRSF000148">
    <property type="entry name" value="ASA_dh"/>
    <property type="match status" value="1"/>
</dbReference>
<dbReference type="Proteomes" id="UP000001059">
    <property type="component" value="Chromosome"/>
</dbReference>
<dbReference type="PANTHER" id="PTHR46278:SF2">
    <property type="entry name" value="ASPARTATE-SEMIALDEHYDE DEHYDROGENASE"/>
    <property type="match status" value="1"/>
</dbReference>
<dbReference type="UniPathway" id="UPA00050">
    <property type="reaction ID" value="UER00463"/>
</dbReference>
<comment type="similarity">
    <text evidence="3 14">Belongs to the aspartate-semialdehyde dehydrogenase family.</text>
</comment>
<comment type="pathway">
    <text evidence="14">Amino-acid biosynthesis; L-lysine biosynthesis via DAP pathway; (S)-tetrahydrodipicolinate from L-aspartate: step 2/4.</text>
</comment>
<evidence type="ECO:0000256" key="1">
    <source>
        <dbReference type="ARBA" id="ARBA00005021"/>
    </source>
</evidence>
<keyword evidence="7 14" id="KW-0791">Threonine biosynthesis</keyword>
<dbReference type="Gene3D" id="3.30.360.10">
    <property type="entry name" value="Dihydrodipicolinate Reductase, domain 2"/>
    <property type="match status" value="1"/>
</dbReference>
<evidence type="ECO:0000256" key="15">
    <source>
        <dbReference type="PIRSR" id="PIRSR000148-1"/>
    </source>
</evidence>
<keyword evidence="12 14" id="KW-0486">Methionine biosynthesis</keyword>
<evidence type="ECO:0000256" key="9">
    <source>
        <dbReference type="ARBA" id="ARBA00022915"/>
    </source>
</evidence>
<protein>
    <recommendedName>
        <fullName evidence="5 14">Aspartate-semialdehyde dehydrogenase</fullName>
        <shortName evidence="14">ASA dehydrogenase</shortName>
        <shortName evidence="14">ASADH</shortName>
        <ecNumber evidence="5 14">1.2.1.11</ecNumber>
    </recommendedName>
    <alternativeName>
        <fullName evidence="14">Aspartate-beta-semialdehyde dehydrogenase</fullName>
    </alternativeName>
</protein>
<dbReference type="InterPro" id="IPR012080">
    <property type="entry name" value="Asp_semialdehyde_DH"/>
</dbReference>
<evidence type="ECO:0000313" key="17">
    <source>
        <dbReference type="EMBL" id="ADE36678.1"/>
    </source>
</evidence>
<feature type="active site" description="Proton acceptor" evidence="14 15">
    <location>
        <position position="240"/>
    </location>
</feature>
<dbReference type="UniPathway" id="UPA00051">
    <property type="reaction ID" value="UER00464"/>
</dbReference>
<evidence type="ECO:0000256" key="12">
    <source>
        <dbReference type="ARBA" id="ARBA00023167"/>
    </source>
</evidence>
<dbReference type="EMBL" id="CP001994">
    <property type="protein sequence ID" value="ADE36678.1"/>
    <property type="molecule type" value="Genomic_DNA"/>
</dbReference>
<evidence type="ECO:0000256" key="5">
    <source>
        <dbReference type="ARBA" id="ARBA00013120"/>
    </source>
</evidence>
<comment type="caution">
    <text evidence="14">Lacks conserved residue(s) required for the propagation of feature annotation.</text>
</comment>
<dbReference type="InterPro" id="IPR000534">
    <property type="entry name" value="Semialdehyde_DH_NAD-bd"/>
</dbReference>
<dbReference type="OrthoDB" id="38238at2157"/>
<dbReference type="GO" id="GO:0019877">
    <property type="term" value="P:diaminopimelate biosynthetic process"/>
    <property type="evidence" value="ECO:0007669"/>
    <property type="project" value="UniProtKB-UniRule"/>
</dbReference>
<dbReference type="GO" id="GO:0046983">
    <property type="term" value="F:protein dimerization activity"/>
    <property type="evidence" value="ECO:0007669"/>
    <property type="project" value="InterPro"/>
</dbReference>
<dbReference type="HAMAP" id="MF_02121">
    <property type="entry name" value="ASADH"/>
    <property type="match status" value="1"/>
</dbReference>
<dbReference type="HOGENOM" id="CLU_049966_0_1_2"/>
<evidence type="ECO:0000256" key="10">
    <source>
        <dbReference type="ARBA" id="ARBA00023002"/>
    </source>
</evidence>
<keyword evidence="11 14" id="KW-0457">Lysine biosynthesis</keyword>
<dbReference type="CDD" id="cd18131">
    <property type="entry name" value="ASADH_C_bac_euk_like"/>
    <property type="match status" value="1"/>
</dbReference>
<dbReference type="GO" id="GO:0009088">
    <property type="term" value="P:threonine biosynthetic process"/>
    <property type="evidence" value="ECO:0007669"/>
    <property type="project" value="UniProtKB-UniRule"/>
</dbReference>
<comment type="pathway">
    <text evidence="1 14">Amino-acid biosynthesis; L-methionine biosynthesis via de novo pathway; L-homoserine from L-aspartate: step 2/3.</text>
</comment>
<evidence type="ECO:0000256" key="4">
    <source>
        <dbReference type="ARBA" id="ARBA00011738"/>
    </source>
</evidence>
<dbReference type="UniPathway" id="UPA00034">
    <property type="reaction ID" value="UER00016"/>
</dbReference>
<dbReference type="InterPro" id="IPR036291">
    <property type="entry name" value="NAD(P)-bd_dom_sf"/>
</dbReference>
<dbReference type="SUPFAM" id="SSF55347">
    <property type="entry name" value="Glyceraldehyde-3-phosphate dehydrogenase-like, C-terminal domain"/>
    <property type="match status" value="1"/>
</dbReference>
<dbReference type="SUPFAM" id="SSF51735">
    <property type="entry name" value="NAD(P)-binding Rossmann-fold domains"/>
    <property type="match status" value="1"/>
</dbReference>
<dbReference type="SMART" id="SM00859">
    <property type="entry name" value="Semialdhyde_dh"/>
    <property type="match status" value="1"/>
</dbReference>
<dbReference type="AlphaFoldDB" id="D5EBX7"/>
<dbReference type="KEGG" id="mmh:Mmah_1173"/>
<comment type="pathway">
    <text evidence="2 14">Amino-acid biosynthesis; L-threonine biosynthesis; L-threonine from L-aspartate: step 2/5.</text>
</comment>
<dbReference type="STRING" id="547558.Mmah_1173"/>
<evidence type="ECO:0000256" key="14">
    <source>
        <dbReference type="HAMAP-Rule" id="MF_02121"/>
    </source>
</evidence>
<evidence type="ECO:0000256" key="8">
    <source>
        <dbReference type="ARBA" id="ARBA00022857"/>
    </source>
</evidence>
<dbReference type="GeneID" id="8983340"/>
<keyword evidence="18" id="KW-1185">Reference proteome</keyword>
<feature type="domain" description="Semialdehyde dehydrogenase NAD-binding" evidence="16">
    <location>
        <begin position="4"/>
        <end position="119"/>
    </location>
</feature>
<gene>
    <name evidence="14" type="primary">asd</name>
    <name evidence="17" type="ordered locus">Mmah_1173</name>
</gene>
<comment type="catalytic activity">
    <reaction evidence="13 14">
        <text>L-aspartate 4-semialdehyde + phosphate + NADP(+) = 4-phospho-L-aspartate + NADPH + H(+)</text>
        <dbReference type="Rhea" id="RHEA:24284"/>
        <dbReference type="ChEBI" id="CHEBI:15378"/>
        <dbReference type="ChEBI" id="CHEBI:43474"/>
        <dbReference type="ChEBI" id="CHEBI:57535"/>
        <dbReference type="ChEBI" id="CHEBI:57783"/>
        <dbReference type="ChEBI" id="CHEBI:58349"/>
        <dbReference type="ChEBI" id="CHEBI:537519"/>
        <dbReference type="EC" id="1.2.1.11"/>
    </reaction>
</comment>
<evidence type="ECO:0000259" key="16">
    <source>
        <dbReference type="SMART" id="SM00859"/>
    </source>
</evidence>
<dbReference type="InterPro" id="IPR012280">
    <property type="entry name" value="Semialdhyde_DH_dimer_dom"/>
</dbReference>
<dbReference type="NCBIfam" id="TIGR01296">
    <property type="entry name" value="asd_B"/>
    <property type="match status" value="1"/>
</dbReference>
<feature type="binding site" evidence="14">
    <location>
        <position position="154"/>
    </location>
    <ligand>
        <name>substrate</name>
    </ligand>
</feature>
<feature type="active site" description="Acyl-thioester intermediate" evidence="14 15">
    <location>
        <position position="127"/>
    </location>
</feature>
<name>D5EBX7_METMS</name>
<dbReference type="RefSeq" id="WP_013037620.1">
    <property type="nucleotide sequence ID" value="NC_014002.1"/>
</dbReference>
<keyword evidence="10 14" id="KW-0560">Oxidoreductase</keyword>
<dbReference type="CDD" id="cd02316">
    <property type="entry name" value="VcASADH2_like_N"/>
    <property type="match status" value="1"/>
</dbReference>
<evidence type="ECO:0000256" key="6">
    <source>
        <dbReference type="ARBA" id="ARBA00022605"/>
    </source>
</evidence>